<evidence type="ECO:0000313" key="5">
    <source>
        <dbReference type="Proteomes" id="UP000271162"/>
    </source>
</evidence>
<dbReference type="SUPFAM" id="SSF56112">
    <property type="entry name" value="Protein kinase-like (PK-like)"/>
    <property type="match status" value="1"/>
</dbReference>
<dbReference type="AlphaFoldDB" id="A0A158QWS4"/>
<dbReference type="STRING" id="27835.A0A158QWS4"/>
<evidence type="ECO:0000256" key="1">
    <source>
        <dbReference type="PROSITE-ProRule" id="PRU10141"/>
    </source>
</evidence>
<keyword evidence="5" id="KW-1185">Reference proteome</keyword>
<reference evidence="4 5" key="2">
    <citation type="submission" date="2018-11" db="EMBL/GenBank/DDBJ databases">
        <authorList>
            <consortium name="Pathogen Informatics"/>
        </authorList>
    </citation>
    <scope>NUCLEOTIDE SEQUENCE [LARGE SCALE GENOMIC DNA]</scope>
</reference>
<feature type="compositionally biased region" description="Polar residues" evidence="2">
    <location>
        <begin position="278"/>
        <end position="287"/>
    </location>
</feature>
<dbReference type="PROSITE" id="PS50011">
    <property type="entry name" value="PROTEIN_KINASE_DOM"/>
    <property type="match status" value="1"/>
</dbReference>
<evidence type="ECO:0000256" key="2">
    <source>
        <dbReference type="SAM" id="MobiDB-lite"/>
    </source>
</evidence>
<dbReference type="InterPro" id="IPR050235">
    <property type="entry name" value="CK1_Ser-Thr_kinase"/>
</dbReference>
<name>A0A158QWS4_NIPBR</name>
<keyword evidence="1" id="KW-0067">ATP-binding</keyword>
<dbReference type="InterPro" id="IPR017441">
    <property type="entry name" value="Protein_kinase_ATP_BS"/>
</dbReference>
<dbReference type="PANTHER" id="PTHR11909">
    <property type="entry name" value="CASEIN KINASE-RELATED"/>
    <property type="match status" value="1"/>
</dbReference>
<dbReference type="GO" id="GO:0004672">
    <property type="term" value="F:protein kinase activity"/>
    <property type="evidence" value="ECO:0007669"/>
    <property type="project" value="InterPro"/>
</dbReference>
<protein>
    <submittedName>
        <fullName evidence="6">Protein kinase domain-containing protein</fullName>
    </submittedName>
</protein>
<sequence>MCDDDDEEQQDEIVEIEPGTCLRDVWAVVRQIGRGAYGQVYHVLNIKTGVQAALKLHEIGFVHRDIKPCNFAISHSSNRIIHVIDFGMTRRYAVKDKGEWKIKRRRAKGRVDDLWSWVYMCIELKDPLPWSQLAHPEAILGSKEDTSIEKICASEITKTFIPIAKLFQNLGYFDRPEYQKISEMLLQEIARLKVKLADPYEWEGKMSDPEATAKLTEVCNKYNLKFEDLPHTICDDATEESESKYIRDVFAPHPSDVPGGERYEEKKRKSSERRNADANASTPVTNA</sequence>
<feature type="compositionally biased region" description="Basic and acidic residues" evidence="2">
    <location>
        <begin position="259"/>
        <end position="276"/>
    </location>
</feature>
<evidence type="ECO:0000259" key="3">
    <source>
        <dbReference type="PROSITE" id="PS50011"/>
    </source>
</evidence>
<evidence type="ECO:0000313" key="6">
    <source>
        <dbReference type="WBParaSite" id="NBR_0000572601-mRNA-1"/>
    </source>
</evidence>
<proteinExistence type="predicted"/>
<dbReference type="GO" id="GO:0005524">
    <property type="term" value="F:ATP binding"/>
    <property type="evidence" value="ECO:0007669"/>
    <property type="project" value="UniProtKB-UniRule"/>
</dbReference>
<dbReference type="Gene3D" id="1.10.510.10">
    <property type="entry name" value="Transferase(Phosphotransferase) domain 1"/>
    <property type="match status" value="1"/>
</dbReference>
<feature type="region of interest" description="Disordered" evidence="2">
    <location>
        <begin position="246"/>
        <end position="287"/>
    </location>
</feature>
<feature type="binding site" evidence="1">
    <location>
        <position position="55"/>
    </location>
    <ligand>
        <name>ATP</name>
        <dbReference type="ChEBI" id="CHEBI:30616"/>
    </ligand>
</feature>
<reference evidence="6" key="1">
    <citation type="submission" date="2016-04" db="UniProtKB">
        <authorList>
            <consortium name="WormBaseParasite"/>
        </authorList>
    </citation>
    <scope>IDENTIFICATION</scope>
</reference>
<dbReference type="PROSITE" id="PS00107">
    <property type="entry name" value="PROTEIN_KINASE_ATP"/>
    <property type="match status" value="1"/>
</dbReference>
<dbReference type="InterPro" id="IPR011009">
    <property type="entry name" value="Kinase-like_dom_sf"/>
</dbReference>
<keyword evidence="1" id="KW-0547">Nucleotide-binding</keyword>
<accession>A0A158QWS4</accession>
<organism evidence="6">
    <name type="scientific">Nippostrongylus brasiliensis</name>
    <name type="common">Rat hookworm</name>
    <dbReference type="NCBI Taxonomy" id="27835"/>
    <lineage>
        <taxon>Eukaryota</taxon>
        <taxon>Metazoa</taxon>
        <taxon>Ecdysozoa</taxon>
        <taxon>Nematoda</taxon>
        <taxon>Chromadorea</taxon>
        <taxon>Rhabditida</taxon>
        <taxon>Rhabditina</taxon>
        <taxon>Rhabditomorpha</taxon>
        <taxon>Strongyloidea</taxon>
        <taxon>Heligmosomidae</taxon>
        <taxon>Nippostrongylus</taxon>
    </lineage>
</organism>
<dbReference type="Proteomes" id="UP000271162">
    <property type="component" value="Unassembled WGS sequence"/>
</dbReference>
<dbReference type="InterPro" id="IPR000719">
    <property type="entry name" value="Prot_kinase_dom"/>
</dbReference>
<gene>
    <name evidence="4" type="ORF">NBR_LOCUS5727</name>
</gene>
<dbReference type="WBParaSite" id="NBR_0000572601-mRNA-1">
    <property type="protein sequence ID" value="NBR_0000572601-mRNA-1"/>
    <property type="gene ID" value="NBR_0000572601"/>
</dbReference>
<feature type="domain" description="Protein kinase" evidence="3">
    <location>
        <begin position="1"/>
        <end position="269"/>
    </location>
</feature>
<evidence type="ECO:0000313" key="4">
    <source>
        <dbReference type="EMBL" id="VDL69316.1"/>
    </source>
</evidence>
<dbReference type="EMBL" id="UYSL01019755">
    <property type="protein sequence ID" value="VDL69316.1"/>
    <property type="molecule type" value="Genomic_DNA"/>
</dbReference>